<dbReference type="SUPFAM" id="SSF51004">
    <property type="entry name" value="C-terminal (heme d1) domain of cytochrome cd1-nitrite reductase"/>
    <property type="match status" value="1"/>
</dbReference>
<name>A0AAJ4ZDS0_PANPU</name>
<organism evidence="1 2">
    <name type="scientific">Pandoraea pulmonicola</name>
    <dbReference type="NCBI Taxonomy" id="93221"/>
    <lineage>
        <taxon>Bacteria</taxon>
        <taxon>Pseudomonadati</taxon>
        <taxon>Pseudomonadota</taxon>
        <taxon>Betaproteobacteria</taxon>
        <taxon>Burkholderiales</taxon>
        <taxon>Burkholderiaceae</taxon>
        <taxon>Pandoraea</taxon>
    </lineage>
</organism>
<dbReference type="PANTHER" id="PTHR47197">
    <property type="entry name" value="PROTEIN NIRF"/>
    <property type="match status" value="1"/>
</dbReference>
<gene>
    <name evidence="1" type="ORF">NCTC13159_03004</name>
</gene>
<evidence type="ECO:0000313" key="1">
    <source>
        <dbReference type="EMBL" id="SUA91500.1"/>
    </source>
</evidence>
<dbReference type="Proteomes" id="UP000254589">
    <property type="component" value="Unassembled WGS sequence"/>
</dbReference>
<reference evidence="1 2" key="1">
    <citation type="submission" date="2018-06" db="EMBL/GenBank/DDBJ databases">
        <authorList>
            <consortium name="Pathogen Informatics"/>
            <person name="Doyle S."/>
        </authorList>
    </citation>
    <scope>NUCLEOTIDE SEQUENCE [LARGE SCALE GENOMIC DNA]</scope>
    <source>
        <strain evidence="1 2">NCTC13159</strain>
    </source>
</reference>
<dbReference type="AlphaFoldDB" id="A0AAJ4ZDS0"/>
<proteinExistence type="predicted"/>
<evidence type="ECO:0000313" key="2">
    <source>
        <dbReference type="Proteomes" id="UP000254589"/>
    </source>
</evidence>
<dbReference type="InterPro" id="IPR051200">
    <property type="entry name" value="Host-pathogen_enzymatic-act"/>
</dbReference>
<dbReference type="EMBL" id="UGSJ01000001">
    <property type="protein sequence ID" value="SUA91500.1"/>
    <property type="molecule type" value="Genomic_DNA"/>
</dbReference>
<dbReference type="Gene3D" id="2.130.10.10">
    <property type="entry name" value="YVTN repeat-like/Quinoprotein amine dehydrogenase"/>
    <property type="match status" value="2"/>
</dbReference>
<dbReference type="Pfam" id="PF10282">
    <property type="entry name" value="Lactonase"/>
    <property type="match status" value="1"/>
</dbReference>
<sequence>MSRQSTNKARRIVKNLIPGQVIPVGSEPWGVAVDEVNHTAYIANSGETTITPINTDSLTPGQKINLAYEPVWLLLNKVNSTLYALSIDGYITPINTKNNTPGTNISVGFDPESVDVDERNNILFVANYFASQIHCIDMATGKPTPGSPIYLSVKPGDIAVDETNDTLYVLYGEEDPQGYVLPLSATPPYAPKGNPIPIGVAPWAMVFDKTNQLLYVGIDNDEISIVYTSDNTSSIGSLDVPKSPVGRISCMAVDEAYQILYVIYQDNAFKSFLYAIKTDTNYASLPAYVGDLSDGIAVDQKSHTIWTTSIKDNTTTPVQINFAKVVISAPQAGGHVPPGQVLFSGSGEPGAMIRIRLIARESAVAMNLPPVIVGRDGLWRTTARIATPGKYSAVALQSVGSVPTLQCTMNFTVA</sequence>
<dbReference type="InterPro" id="IPR011048">
    <property type="entry name" value="Haem_d1_sf"/>
</dbReference>
<accession>A0AAJ4ZDS0</accession>
<dbReference type="InterPro" id="IPR015943">
    <property type="entry name" value="WD40/YVTN_repeat-like_dom_sf"/>
</dbReference>
<dbReference type="RefSeq" id="WP_147284590.1">
    <property type="nucleotide sequence ID" value="NZ_CP010310.2"/>
</dbReference>
<comment type="caution">
    <text evidence="1">The sequence shown here is derived from an EMBL/GenBank/DDBJ whole genome shotgun (WGS) entry which is preliminary data.</text>
</comment>
<dbReference type="PANTHER" id="PTHR47197:SF3">
    <property type="entry name" value="DIHYDRO-HEME D1 DEHYDROGENASE"/>
    <property type="match status" value="1"/>
</dbReference>
<protein>
    <submittedName>
        <fullName evidence="1">PQQ-dependent catabolism-associated beta-propeller protein</fullName>
    </submittedName>
</protein>
<dbReference type="InterPro" id="IPR019405">
    <property type="entry name" value="Lactonase_7-beta_prop"/>
</dbReference>